<accession>A0AAD9R595</accession>
<reference evidence="1" key="2">
    <citation type="journal article" date="2023" name="Science">
        <title>Genomic signatures of disease resistance in endangered staghorn corals.</title>
        <authorList>
            <person name="Vollmer S.V."/>
            <person name="Selwyn J.D."/>
            <person name="Despard B.A."/>
            <person name="Roesel C.L."/>
        </authorList>
    </citation>
    <scope>NUCLEOTIDE SEQUENCE</scope>
    <source>
        <strain evidence="1">K2</strain>
    </source>
</reference>
<sequence>MSRIDSDVSSPVVLDRHCRYPTGIGKTKAGWVNSRVLFDWCNVNIQCPFEQYTEVQTAHAREHLALSLQQKLDTWPGLGHNNSQDFIKRDSMLENSRDMINTGSVGKASLVWIPGIRRKGFNLGHYENWEIWQIFSTYFKYLNR</sequence>
<reference evidence="1" key="1">
    <citation type="journal article" date="2023" name="G3 (Bethesda)">
        <title>Whole genome assembly and annotation of the endangered Caribbean coral Acropora cervicornis.</title>
        <authorList>
            <person name="Selwyn J.D."/>
            <person name="Vollmer S.V."/>
        </authorList>
    </citation>
    <scope>NUCLEOTIDE SEQUENCE</scope>
    <source>
        <strain evidence="1">K2</strain>
    </source>
</reference>
<evidence type="ECO:0000313" key="2">
    <source>
        <dbReference type="Proteomes" id="UP001249851"/>
    </source>
</evidence>
<evidence type="ECO:0000313" key="1">
    <source>
        <dbReference type="EMBL" id="KAK2573300.1"/>
    </source>
</evidence>
<dbReference type="Proteomes" id="UP001249851">
    <property type="component" value="Unassembled WGS sequence"/>
</dbReference>
<organism evidence="1 2">
    <name type="scientific">Acropora cervicornis</name>
    <name type="common">Staghorn coral</name>
    <dbReference type="NCBI Taxonomy" id="6130"/>
    <lineage>
        <taxon>Eukaryota</taxon>
        <taxon>Metazoa</taxon>
        <taxon>Cnidaria</taxon>
        <taxon>Anthozoa</taxon>
        <taxon>Hexacorallia</taxon>
        <taxon>Scleractinia</taxon>
        <taxon>Astrocoeniina</taxon>
        <taxon>Acroporidae</taxon>
        <taxon>Acropora</taxon>
    </lineage>
</organism>
<gene>
    <name evidence="1" type="ORF">P5673_000941</name>
</gene>
<comment type="caution">
    <text evidence="1">The sequence shown here is derived from an EMBL/GenBank/DDBJ whole genome shotgun (WGS) entry which is preliminary data.</text>
</comment>
<dbReference type="EMBL" id="JARQWQ010000002">
    <property type="protein sequence ID" value="KAK2573300.1"/>
    <property type="molecule type" value="Genomic_DNA"/>
</dbReference>
<keyword evidence="2" id="KW-1185">Reference proteome</keyword>
<name>A0AAD9R595_ACRCE</name>
<dbReference type="AlphaFoldDB" id="A0AAD9R595"/>
<proteinExistence type="predicted"/>
<protein>
    <submittedName>
        <fullName evidence="1">Uncharacterized protein</fullName>
    </submittedName>
</protein>